<name>A0A518RES1_9SPHN</name>
<keyword evidence="1" id="KW-0472">Membrane</keyword>
<sequence length="440" mass="49649">MTEHGVVARDASYWASSPTALMDYVALDLSSNGPAANELMGGIDHEFHNSDQVADLVDDRSELPDNITAHMASWYRQYIAPTRLAALAAVKSRFAEDKPKSVPTFIMEARRDEILADNASRRHKAVTDFRLEYAGRIEDRDRAERDYEYQKAKHGGREPNTRSKLIYFLLLFGLAALEFLINFETLLASPVAKGVPALALGMTVAVALSIAFASHAHGKLVKQWHYHMHSAERDRKRRFIWYYGVLGTMADAIGLGLIGFGRYFLVVAIIEKAVLMGNDPPSLVGMMFGTMFGNVAIWLLGSAISYSFHDEDPTYPAYKIRYDKLNDEVTKGYQEKVVKKLQELNEVCRESLKTEEMQNNVQSSGQTFQRNRAHFDALMKKDHEVEGLLQRYRDAVRRAHPNGRFNAADSELLDPGRRKIMTSGEWAASPLRLKYISSGY</sequence>
<reference evidence="2 3" key="1">
    <citation type="submission" date="2019-07" db="EMBL/GenBank/DDBJ databases">
        <title>Sphingomonas alkalisoli sp. nov., isolated from rhizosphere soil of Suaedae salsa.</title>
        <authorList>
            <person name="Zhang H."/>
            <person name="Xu L."/>
            <person name="Zhang J.-X."/>
            <person name="Sun J.-Q."/>
        </authorList>
    </citation>
    <scope>NUCLEOTIDE SEQUENCE [LARGE SCALE GENOMIC DNA]</scope>
    <source>
        <strain evidence="2 3">XS-10</strain>
    </source>
</reference>
<dbReference type="OrthoDB" id="7605545at2"/>
<keyword evidence="1" id="KW-0812">Transmembrane</keyword>
<organism evidence="2 3">
    <name type="scientific">Sphingomonas suaedae</name>
    <dbReference type="NCBI Taxonomy" id="2599297"/>
    <lineage>
        <taxon>Bacteria</taxon>
        <taxon>Pseudomonadati</taxon>
        <taxon>Pseudomonadota</taxon>
        <taxon>Alphaproteobacteria</taxon>
        <taxon>Sphingomonadales</taxon>
        <taxon>Sphingomonadaceae</taxon>
        <taxon>Sphingomonas</taxon>
    </lineage>
</organism>
<gene>
    <name evidence="2" type="ORF">FPZ54_07725</name>
</gene>
<feature type="transmembrane region" description="Helical" evidence="1">
    <location>
        <begin position="165"/>
        <end position="183"/>
    </location>
</feature>
<feature type="transmembrane region" description="Helical" evidence="1">
    <location>
        <begin position="195"/>
        <end position="218"/>
    </location>
</feature>
<proteinExistence type="predicted"/>
<feature type="transmembrane region" description="Helical" evidence="1">
    <location>
        <begin position="239"/>
        <end position="270"/>
    </location>
</feature>
<evidence type="ECO:0000313" key="3">
    <source>
        <dbReference type="Proteomes" id="UP000318055"/>
    </source>
</evidence>
<accession>A0A518RES1</accession>
<dbReference type="Proteomes" id="UP000318055">
    <property type="component" value="Chromosome"/>
</dbReference>
<dbReference type="EMBL" id="CP042239">
    <property type="protein sequence ID" value="QDX25923.1"/>
    <property type="molecule type" value="Genomic_DNA"/>
</dbReference>
<dbReference type="AlphaFoldDB" id="A0A518RES1"/>
<evidence type="ECO:0000256" key="1">
    <source>
        <dbReference type="SAM" id="Phobius"/>
    </source>
</evidence>
<feature type="transmembrane region" description="Helical" evidence="1">
    <location>
        <begin position="282"/>
        <end position="301"/>
    </location>
</feature>
<evidence type="ECO:0000313" key="2">
    <source>
        <dbReference type="EMBL" id="QDX25923.1"/>
    </source>
</evidence>
<protein>
    <submittedName>
        <fullName evidence="2">Uncharacterized protein</fullName>
    </submittedName>
</protein>
<keyword evidence="3" id="KW-1185">Reference proteome</keyword>
<keyword evidence="1" id="KW-1133">Transmembrane helix</keyword>
<dbReference type="KEGG" id="ssua:FPZ54_07725"/>
<dbReference type="RefSeq" id="WP_145846200.1">
    <property type="nucleotide sequence ID" value="NZ_CP042239.1"/>
</dbReference>